<organism evidence="1 2">
    <name type="scientific">Symmachiella macrocystis</name>
    <dbReference type="NCBI Taxonomy" id="2527985"/>
    <lineage>
        <taxon>Bacteria</taxon>
        <taxon>Pseudomonadati</taxon>
        <taxon>Planctomycetota</taxon>
        <taxon>Planctomycetia</taxon>
        <taxon>Planctomycetales</taxon>
        <taxon>Planctomycetaceae</taxon>
        <taxon>Symmachiella</taxon>
    </lineage>
</organism>
<evidence type="ECO:0000313" key="2">
    <source>
        <dbReference type="Proteomes" id="UP000320735"/>
    </source>
</evidence>
<dbReference type="AlphaFoldDB" id="A0A5C6BI96"/>
<dbReference type="Proteomes" id="UP000320735">
    <property type="component" value="Unassembled WGS sequence"/>
</dbReference>
<reference evidence="1 2" key="1">
    <citation type="submission" date="2019-02" db="EMBL/GenBank/DDBJ databases">
        <title>Deep-cultivation of Planctomycetes and their phenomic and genomic characterization uncovers novel biology.</title>
        <authorList>
            <person name="Wiegand S."/>
            <person name="Jogler M."/>
            <person name="Boedeker C."/>
            <person name="Pinto D."/>
            <person name="Vollmers J."/>
            <person name="Rivas-Marin E."/>
            <person name="Kohn T."/>
            <person name="Peeters S.H."/>
            <person name="Heuer A."/>
            <person name="Rast P."/>
            <person name="Oberbeckmann S."/>
            <person name="Bunk B."/>
            <person name="Jeske O."/>
            <person name="Meyerdierks A."/>
            <person name="Storesund J.E."/>
            <person name="Kallscheuer N."/>
            <person name="Luecker S."/>
            <person name="Lage O.M."/>
            <person name="Pohl T."/>
            <person name="Merkel B.J."/>
            <person name="Hornburger P."/>
            <person name="Mueller R.-W."/>
            <person name="Bruemmer F."/>
            <person name="Labrenz M."/>
            <person name="Spormann A.M."/>
            <person name="Op Den Camp H."/>
            <person name="Overmann J."/>
            <person name="Amann R."/>
            <person name="Jetten M.S.M."/>
            <person name="Mascher T."/>
            <person name="Medema M.H."/>
            <person name="Devos D.P."/>
            <person name="Kaster A.-K."/>
            <person name="Ovreas L."/>
            <person name="Rohde M."/>
            <person name="Galperin M.Y."/>
            <person name="Jogler C."/>
        </authorList>
    </citation>
    <scope>NUCLEOTIDE SEQUENCE [LARGE SCALE GENOMIC DNA]</scope>
    <source>
        <strain evidence="1 2">CA54</strain>
    </source>
</reference>
<dbReference type="EMBL" id="SJPP01000001">
    <property type="protein sequence ID" value="TWU11710.1"/>
    <property type="molecule type" value="Genomic_DNA"/>
</dbReference>
<name>A0A5C6BI96_9PLAN</name>
<accession>A0A5C6BI96</accession>
<keyword evidence="2" id="KW-1185">Reference proteome</keyword>
<sequence length="102" mass="11137">MLCGDSADAADEDRLLNGAPIQLVNTDPPYNVNVEPRSNNAIAAGLYSFSANNKTATQTKLRAKDRPLANDFVSDDDFNWLAYTGVMLCIALFDVSPRLFPL</sequence>
<evidence type="ECO:0000313" key="1">
    <source>
        <dbReference type="EMBL" id="TWU11710.1"/>
    </source>
</evidence>
<dbReference type="RefSeq" id="WP_197532143.1">
    <property type="nucleotide sequence ID" value="NZ_SJPP01000001.1"/>
</dbReference>
<protein>
    <submittedName>
        <fullName evidence="1">Uncharacterized protein</fullName>
    </submittedName>
</protein>
<gene>
    <name evidence="1" type="ORF">CA54_05190</name>
</gene>
<comment type="caution">
    <text evidence="1">The sequence shown here is derived from an EMBL/GenBank/DDBJ whole genome shotgun (WGS) entry which is preliminary data.</text>
</comment>
<proteinExistence type="predicted"/>